<evidence type="ECO:0000256" key="7">
    <source>
        <dbReference type="ARBA" id="ARBA00022827"/>
    </source>
</evidence>
<protein>
    <recommendedName>
        <fullName evidence="4 10">L-aspartate oxidase</fullName>
        <ecNumber evidence="4 10">1.4.3.16</ecNumber>
    </recommendedName>
</protein>
<evidence type="ECO:0000256" key="9">
    <source>
        <dbReference type="ARBA" id="ARBA00048305"/>
    </source>
</evidence>
<evidence type="ECO:0000256" key="5">
    <source>
        <dbReference type="ARBA" id="ARBA00022630"/>
    </source>
</evidence>
<dbReference type="InterPro" id="IPR015939">
    <property type="entry name" value="Fum_Rdtase/Succ_DH_flav-like_C"/>
</dbReference>
<dbReference type="GO" id="GO:0005737">
    <property type="term" value="C:cytoplasm"/>
    <property type="evidence" value="ECO:0007669"/>
    <property type="project" value="UniProtKB-SubCell"/>
</dbReference>
<dbReference type="Gene3D" id="3.90.700.10">
    <property type="entry name" value="Succinate dehydrogenase/fumarate reductase flavoprotein, catalytic domain"/>
    <property type="match status" value="1"/>
</dbReference>
<dbReference type="InterPro" id="IPR036188">
    <property type="entry name" value="FAD/NAD-bd_sf"/>
</dbReference>
<reference evidence="14" key="1">
    <citation type="submission" date="2020-11" db="EMBL/GenBank/DDBJ databases">
        <title>Agrobacterium vitis strain K377 genome.</title>
        <authorList>
            <person name="Xi H."/>
        </authorList>
    </citation>
    <scope>NUCLEOTIDE SEQUENCE</scope>
    <source>
        <strain evidence="14">K377</strain>
    </source>
</reference>
<dbReference type="InterPro" id="IPR005288">
    <property type="entry name" value="NadB"/>
</dbReference>
<evidence type="ECO:0000256" key="11">
    <source>
        <dbReference type="RuleBase" id="RU362049"/>
    </source>
</evidence>
<dbReference type="SUPFAM" id="SSF46977">
    <property type="entry name" value="Succinate dehydrogenase/fumarate reductase flavoprotein C-terminal domain"/>
    <property type="match status" value="1"/>
</dbReference>
<dbReference type="Proteomes" id="UP000655037">
    <property type="component" value="Unassembled WGS sequence"/>
</dbReference>
<evidence type="ECO:0000313" key="15">
    <source>
        <dbReference type="Proteomes" id="UP000655037"/>
    </source>
</evidence>
<organism evidence="14 15">
    <name type="scientific">Agrobacterium vitis</name>
    <name type="common">Rhizobium vitis</name>
    <dbReference type="NCBI Taxonomy" id="373"/>
    <lineage>
        <taxon>Bacteria</taxon>
        <taxon>Pseudomonadati</taxon>
        <taxon>Pseudomonadota</taxon>
        <taxon>Alphaproteobacteria</taxon>
        <taxon>Hyphomicrobiales</taxon>
        <taxon>Rhizobiaceae</taxon>
        <taxon>Rhizobium/Agrobacterium group</taxon>
        <taxon>Agrobacterium</taxon>
    </lineage>
</organism>
<comment type="catalytic activity">
    <reaction evidence="9">
        <text>L-aspartate + O2 = iminosuccinate + H2O2</text>
        <dbReference type="Rhea" id="RHEA:25876"/>
        <dbReference type="ChEBI" id="CHEBI:15379"/>
        <dbReference type="ChEBI" id="CHEBI:16240"/>
        <dbReference type="ChEBI" id="CHEBI:29991"/>
        <dbReference type="ChEBI" id="CHEBI:77875"/>
        <dbReference type="EC" id="1.4.3.16"/>
    </reaction>
    <physiologicalReaction direction="left-to-right" evidence="9">
        <dbReference type="Rhea" id="RHEA:25877"/>
    </physiologicalReaction>
</comment>
<dbReference type="Gene3D" id="3.50.50.60">
    <property type="entry name" value="FAD/NAD(P)-binding domain"/>
    <property type="match status" value="1"/>
</dbReference>
<evidence type="ECO:0000256" key="1">
    <source>
        <dbReference type="ARBA" id="ARBA00001974"/>
    </source>
</evidence>
<comment type="similarity">
    <text evidence="3 11">Belongs to the FAD-dependent oxidoreductase 2 family. NadB subfamily.</text>
</comment>
<dbReference type="FunFam" id="3.90.700.10:FF:000002">
    <property type="entry name" value="L-aspartate oxidase"/>
    <property type="match status" value="1"/>
</dbReference>
<dbReference type="InterPro" id="IPR027477">
    <property type="entry name" value="Succ_DH/fumarate_Rdtase_cat_sf"/>
</dbReference>
<name>A0AAE2RDC2_AGRVI</name>
<dbReference type="Pfam" id="PF02910">
    <property type="entry name" value="Succ_DH_flav_C"/>
    <property type="match status" value="1"/>
</dbReference>
<comment type="caution">
    <text evidence="14">The sequence shown here is derived from an EMBL/GenBank/DDBJ whole genome shotgun (WGS) entry which is preliminary data.</text>
</comment>
<evidence type="ECO:0000256" key="8">
    <source>
        <dbReference type="ARBA" id="ARBA00023002"/>
    </source>
</evidence>
<dbReference type="NCBIfam" id="TIGR00551">
    <property type="entry name" value="nadB"/>
    <property type="match status" value="1"/>
</dbReference>
<evidence type="ECO:0000259" key="13">
    <source>
        <dbReference type="Pfam" id="PF02910"/>
    </source>
</evidence>
<evidence type="ECO:0000313" key="14">
    <source>
        <dbReference type="EMBL" id="MBF2715617.1"/>
    </source>
</evidence>
<dbReference type="EMBL" id="JACXXJ020000005">
    <property type="protein sequence ID" value="MBF2715617.1"/>
    <property type="molecule type" value="Genomic_DNA"/>
</dbReference>
<dbReference type="InterPro" id="IPR037099">
    <property type="entry name" value="Fum_R/Succ_DH_flav-like_C_sf"/>
</dbReference>
<accession>A0AAE2RDC2</accession>
<comment type="cofactor">
    <cofactor evidence="1 11">
        <name>FAD</name>
        <dbReference type="ChEBI" id="CHEBI:57692"/>
    </cofactor>
</comment>
<dbReference type="Gene3D" id="1.20.58.100">
    <property type="entry name" value="Fumarate reductase/succinate dehydrogenase flavoprotein-like, C-terminal domain"/>
    <property type="match status" value="1"/>
</dbReference>
<evidence type="ECO:0000256" key="10">
    <source>
        <dbReference type="NCBIfam" id="TIGR00551"/>
    </source>
</evidence>
<sequence>MMFSDGTEDYYDVLVIGAGLAGQTLALSVAGEKRVLIVCKSDLGSAASNYAQGGISAVYADDDTHDKHVSDTLIAGCHLNDIDNTRYIVENGRKAVDWLIEQGVPFTKQDGDYHLTREGGHGERRILHVDDMTGRGIQTSLTSHLLSHPNITVLENCAVTDLIRGDAEKNTCIGAVLIDLKGVERRIAASFTVLATGGVGPIFSHTTSPAQSIGDGIPLAWRMGCRVANLEFMQFHPTCMYYPGGDAFLITEAVRGEGGILTLPDGYRFMADYDERAELAPRDVVSRAIYSEMKKNGIPSVNLDISHKPAEFIKGHFPNIYQKCLERGIDMTKEPIPVTPASHYTCGGVYAEIDGRTDVDRLYCLGEAAYTGLHGANRLASNSLLECVVMARAASLDILSGSDLLNVSLAPAKQHPHIMAADGMKRDAMVLIKQEIRTVMWNYVGIVRSLDSLHAARRRIDLLHSEVEAMLTSHPHSFDLSDLHNMVVTARIVIDSALLRSESRGCHYNSDFPNSRQESGPTVLCLADQHASVAA</sequence>
<dbReference type="SUPFAM" id="SSF51905">
    <property type="entry name" value="FAD/NAD(P)-binding domain"/>
    <property type="match status" value="1"/>
</dbReference>
<feature type="domain" description="FAD-dependent oxidoreductase 2 FAD-binding" evidence="12">
    <location>
        <begin position="12"/>
        <end position="384"/>
    </location>
</feature>
<keyword evidence="6 11" id="KW-0662">Pyridine nucleotide biosynthesis</keyword>
<dbReference type="SUPFAM" id="SSF56425">
    <property type="entry name" value="Succinate dehydrogenase/fumarate reductase flavoprotein, catalytic domain"/>
    <property type="match status" value="1"/>
</dbReference>
<dbReference type="AlphaFoldDB" id="A0AAE2RDC2"/>
<dbReference type="InterPro" id="IPR003953">
    <property type="entry name" value="FAD-dep_OxRdtase_2_FAD-bd"/>
</dbReference>
<dbReference type="GO" id="GO:0034628">
    <property type="term" value="P:'de novo' NAD+ biosynthetic process from L-aspartate"/>
    <property type="evidence" value="ECO:0007669"/>
    <property type="project" value="TreeGrafter"/>
</dbReference>
<comment type="pathway">
    <text evidence="2 11">Cofactor biosynthesis; NAD(+) biosynthesis; iminoaspartate from L-aspartate (oxidase route): step 1/1.</text>
</comment>
<keyword evidence="7 11" id="KW-0274">FAD</keyword>
<evidence type="ECO:0000256" key="4">
    <source>
        <dbReference type="ARBA" id="ARBA00012173"/>
    </source>
</evidence>
<comment type="function">
    <text evidence="11">Catalyzes the oxidation of L-aspartate to iminoaspartate.</text>
</comment>
<evidence type="ECO:0000259" key="12">
    <source>
        <dbReference type="Pfam" id="PF00890"/>
    </source>
</evidence>
<dbReference type="Pfam" id="PF00890">
    <property type="entry name" value="FAD_binding_2"/>
    <property type="match status" value="1"/>
</dbReference>
<dbReference type="PANTHER" id="PTHR42716">
    <property type="entry name" value="L-ASPARTATE OXIDASE"/>
    <property type="match status" value="1"/>
</dbReference>
<keyword evidence="5 11" id="KW-0285">Flavoprotein</keyword>
<evidence type="ECO:0000256" key="6">
    <source>
        <dbReference type="ARBA" id="ARBA00022642"/>
    </source>
</evidence>
<dbReference type="GO" id="GO:0008734">
    <property type="term" value="F:L-aspartate oxidase activity"/>
    <property type="evidence" value="ECO:0007669"/>
    <property type="project" value="UniProtKB-UniRule"/>
</dbReference>
<gene>
    <name evidence="14" type="primary">nadB</name>
    <name evidence="14" type="ORF">IEI95_015465</name>
</gene>
<dbReference type="NCBIfam" id="NF006567">
    <property type="entry name" value="PRK09077.1"/>
    <property type="match status" value="1"/>
</dbReference>
<evidence type="ECO:0000256" key="3">
    <source>
        <dbReference type="ARBA" id="ARBA00008562"/>
    </source>
</evidence>
<dbReference type="PANTHER" id="PTHR42716:SF2">
    <property type="entry name" value="L-ASPARTATE OXIDASE, CHLOROPLASTIC"/>
    <property type="match status" value="1"/>
</dbReference>
<feature type="domain" description="Fumarate reductase/succinate dehydrogenase flavoprotein-like C-terminal" evidence="13">
    <location>
        <begin position="434"/>
        <end position="516"/>
    </location>
</feature>
<dbReference type="EC" id="1.4.3.16" evidence="4 10"/>
<comment type="subcellular location">
    <subcellularLocation>
        <location evidence="11">Cytoplasm</location>
    </subcellularLocation>
</comment>
<evidence type="ECO:0000256" key="2">
    <source>
        <dbReference type="ARBA" id="ARBA00004950"/>
    </source>
</evidence>
<dbReference type="RefSeq" id="WP_156533455.1">
    <property type="nucleotide sequence ID" value="NZ_JACXXJ020000005.1"/>
</dbReference>
<keyword evidence="8 11" id="KW-0560">Oxidoreductase</keyword>
<proteinExistence type="inferred from homology"/>